<keyword evidence="10" id="KW-1185">Reference proteome</keyword>
<dbReference type="InterPro" id="IPR013783">
    <property type="entry name" value="Ig-like_fold"/>
</dbReference>
<dbReference type="InterPro" id="IPR050643">
    <property type="entry name" value="Periplasmic_pilus_chap"/>
</dbReference>
<dbReference type="PANTHER" id="PTHR30251:SF2">
    <property type="entry name" value="FIMBRIAL CHAPERONE YADV-RELATED"/>
    <property type="match status" value="1"/>
</dbReference>
<dbReference type="InterPro" id="IPR008962">
    <property type="entry name" value="PapD-like_sf"/>
</dbReference>
<dbReference type="SUPFAM" id="SSF49354">
    <property type="entry name" value="PapD-like"/>
    <property type="match status" value="1"/>
</dbReference>
<evidence type="ECO:0000256" key="5">
    <source>
        <dbReference type="ARBA" id="ARBA00023186"/>
    </source>
</evidence>
<evidence type="ECO:0000313" key="10">
    <source>
        <dbReference type="Proteomes" id="UP000634919"/>
    </source>
</evidence>
<dbReference type="InterPro" id="IPR001829">
    <property type="entry name" value="Pili_assmbl_chaperone_bac"/>
</dbReference>
<sequence length="240" mass="26692">MKIKLFLRVYLVLVFSTYTAIGVAGIQIGGTRVIFPATQQEATLQVRNEGVNDIMIQSWIEAMPSQAESDVPFAITPSLARLGHRKEQTLRIFYQGVGLPQDRESVVWLSVQEIPQVSEFENSLQIAIRQRLKLFYRPKDLPGTADAAARNLTWRIEKTSGSPVLLASNDSAFHVSFAKVSIVVDQKEYGVEPSMVAPQGTERMAFTLPLPATFSGDAQVRWESINDYGGLVKHQASLRL</sequence>
<feature type="domain" description="Pili assembly chaperone C-terminal" evidence="8">
    <location>
        <begin position="168"/>
        <end position="232"/>
    </location>
</feature>
<dbReference type="RefSeq" id="WP_191722555.1">
    <property type="nucleotide sequence ID" value="NZ_JACSQK010000003.1"/>
</dbReference>
<organism evidence="9 10">
    <name type="scientific">Comamonas avium</name>
    <dbReference type="NCBI Taxonomy" id="2762231"/>
    <lineage>
        <taxon>Bacteria</taxon>
        <taxon>Pseudomonadati</taxon>
        <taxon>Pseudomonadota</taxon>
        <taxon>Betaproteobacteria</taxon>
        <taxon>Burkholderiales</taxon>
        <taxon>Comamonadaceae</taxon>
        <taxon>Comamonas</taxon>
    </lineage>
</organism>
<keyword evidence="3" id="KW-0732">Signal</keyword>
<dbReference type="Proteomes" id="UP000634919">
    <property type="component" value="Unassembled WGS sequence"/>
</dbReference>
<evidence type="ECO:0000313" key="9">
    <source>
        <dbReference type="EMBL" id="MBD7960150.1"/>
    </source>
</evidence>
<feature type="transmembrane region" description="Helical" evidence="6">
    <location>
        <begin position="7"/>
        <end position="30"/>
    </location>
</feature>
<dbReference type="Pfam" id="PF00345">
    <property type="entry name" value="PapD_N"/>
    <property type="match status" value="1"/>
</dbReference>
<comment type="caution">
    <text evidence="9">The sequence shown here is derived from an EMBL/GenBank/DDBJ whole genome shotgun (WGS) entry which is preliminary data.</text>
</comment>
<keyword evidence="5" id="KW-0143">Chaperone</keyword>
<dbReference type="InterPro" id="IPR016147">
    <property type="entry name" value="Pili_assmbl_chaperone_N"/>
</dbReference>
<comment type="subcellular location">
    <subcellularLocation>
        <location evidence="1">Periplasm</location>
    </subcellularLocation>
</comment>
<protein>
    <submittedName>
        <fullName evidence="9">Molecular chaperone</fullName>
    </submittedName>
</protein>
<evidence type="ECO:0000256" key="4">
    <source>
        <dbReference type="ARBA" id="ARBA00022764"/>
    </source>
</evidence>
<evidence type="ECO:0000256" key="1">
    <source>
        <dbReference type="ARBA" id="ARBA00004418"/>
    </source>
</evidence>
<keyword evidence="6" id="KW-0472">Membrane</keyword>
<dbReference type="PRINTS" id="PR00969">
    <property type="entry name" value="CHAPERONPILI"/>
</dbReference>
<dbReference type="EMBL" id="JACSQK010000003">
    <property type="protein sequence ID" value="MBD7960150.1"/>
    <property type="molecule type" value="Genomic_DNA"/>
</dbReference>
<evidence type="ECO:0000256" key="2">
    <source>
        <dbReference type="ARBA" id="ARBA00007399"/>
    </source>
</evidence>
<keyword evidence="4" id="KW-0574">Periplasm</keyword>
<feature type="domain" description="Pili assembly chaperone N-terminal" evidence="7">
    <location>
        <begin position="25"/>
        <end position="141"/>
    </location>
</feature>
<accession>A0ABR8S9N1</accession>
<dbReference type="InterPro" id="IPR036316">
    <property type="entry name" value="Pili_assmbl_chap_C_dom_sf"/>
</dbReference>
<reference evidence="9 10" key="1">
    <citation type="submission" date="2020-08" db="EMBL/GenBank/DDBJ databases">
        <title>A Genomic Blueprint of the Chicken Gut Microbiome.</title>
        <authorList>
            <person name="Gilroy R."/>
            <person name="Ravi A."/>
            <person name="Getino M."/>
            <person name="Pursley I."/>
            <person name="Horton D.L."/>
            <person name="Alikhan N.-F."/>
            <person name="Baker D."/>
            <person name="Gharbi K."/>
            <person name="Hall N."/>
            <person name="Watson M."/>
            <person name="Adriaenssens E.M."/>
            <person name="Foster-Nyarko E."/>
            <person name="Jarju S."/>
            <person name="Secka A."/>
            <person name="Antonio M."/>
            <person name="Oren A."/>
            <person name="Chaudhuri R."/>
            <person name="La Ragione R.M."/>
            <person name="Hildebrand F."/>
            <person name="Pallen M.J."/>
        </authorList>
    </citation>
    <scope>NUCLEOTIDE SEQUENCE [LARGE SCALE GENOMIC DNA]</scope>
    <source>
        <strain evidence="9 10">Sa2CVA6</strain>
    </source>
</reference>
<comment type="similarity">
    <text evidence="2">Belongs to the periplasmic pilus chaperone family.</text>
</comment>
<evidence type="ECO:0000259" key="8">
    <source>
        <dbReference type="Pfam" id="PF02753"/>
    </source>
</evidence>
<dbReference type="Pfam" id="PF02753">
    <property type="entry name" value="PapD_C"/>
    <property type="match status" value="1"/>
</dbReference>
<evidence type="ECO:0000256" key="3">
    <source>
        <dbReference type="ARBA" id="ARBA00022729"/>
    </source>
</evidence>
<dbReference type="Gene3D" id="2.60.40.10">
    <property type="entry name" value="Immunoglobulins"/>
    <property type="match status" value="2"/>
</dbReference>
<dbReference type="InterPro" id="IPR016148">
    <property type="entry name" value="Pili_assmbl_chaperone_C"/>
</dbReference>
<dbReference type="PANTHER" id="PTHR30251">
    <property type="entry name" value="PILUS ASSEMBLY CHAPERONE"/>
    <property type="match status" value="1"/>
</dbReference>
<dbReference type="SUPFAM" id="SSF49584">
    <property type="entry name" value="Periplasmic chaperone C-domain"/>
    <property type="match status" value="1"/>
</dbReference>
<keyword evidence="6" id="KW-1133">Transmembrane helix</keyword>
<proteinExistence type="inferred from homology"/>
<evidence type="ECO:0000259" key="7">
    <source>
        <dbReference type="Pfam" id="PF00345"/>
    </source>
</evidence>
<keyword evidence="6" id="KW-0812">Transmembrane</keyword>
<name>A0ABR8S9N1_9BURK</name>
<evidence type="ECO:0000256" key="6">
    <source>
        <dbReference type="SAM" id="Phobius"/>
    </source>
</evidence>
<gene>
    <name evidence="9" type="ORF">H9646_06620</name>
</gene>